<feature type="transmembrane region" description="Helical" evidence="7">
    <location>
        <begin position="249"/>
        <end position="267"/>
    </location>
</feature>
<dbReference type="InterPro" id="IPR001516">
    <property type="entry name" value="Proton_antipo_N"/>
</dbReference>
<dbReference type="InterPro" id="IPR001750">
    <property type="entry name" value="ND/Mrp_TM"/>
</dbReference>
<feature type="transmembrane region" description="Helical" evidence="7">
    <location>
        <begin position="33"/>
        <end position="55"/>
    </location>
</feature>
<organism evidence="10 11">
    <name type="scientific">Paludisphaera mucosa</name>
    <dbReference type="NCBI Taxonomy" id="3030827"/>
    <lineage>
        <taxon>Bacteria</taxon>
        <taxon>Pseudomonadati</taxon>
        <taxon>Planctomycetota</taxon>
        <taxon>Planctomycetia</taxon>
        <taxon>Isosphaerales</taxon>
        <taxon>Isosphaeraceae</taxon>
        <taxon>Paludisphaera</taxon>
    </lineage>
</organism>
<evidence type="ECO:0000313" key="11">
    <source>
        <dbReference type="Proteomes" id="UP001216907"/>
    </source>
</evidence>
<feature type="compositionally biased region" description="Basic and acidic residues" evidence="6">
    <location>
        <begin position="481"/>
        <end position="499"/>
    </location>
</feature>
<protein>
    <submittedName>
        <fullName evidence="10">NADH-quinone oxidoreductase subunit L</fullName>
    </submittedName>
</protein>
<dbReference type="PANTHER" id="PTHR42829:SF2">
    <property type="entry name" value="NADH-UBIQUINONE OXIDOREDUCTASE CHAIN 5"/>
    <property type="match status" value="1"/>
</dbReference>
<feature type="transmembrane region" description="Helical" evidence="7">
    <location>
        <begin position="509"/>
        <end position="528"/>
    </location>
</feature>
<evidence type="ECO:0000256" key="4">
    <source>
        <dbReference type="ARBA" id="ARBA00023136"/>
    </source>
</evidence>
<evidence type="ECO:0000256" key="6">
    <source>
        <dbReference type="SAM" id="MobiDB-lite"/>
    </source>
</evidence>
<feature type="transmembrane region" description="Helical" evidence="7">
    <location>
        <begin position="432"/>
        <end position="453"/>
    </location>
</feature>
<proteinExistence type="predicted"/>
<evidence type="ECO:0000313" key="10">
    <source>
        <dbReference type="EMBL" id="MDG3002819.1"/>
    </source>
</evidence>
<feature type="transmembrane region" description="Helical" evidence="7">
    <location>
        <begin position="279"/>
        <end position="299"/>
    </location>
</feature>
<dbReference type="NCBIfam" id="TIGR01974">
    <property type="entry name" value="NDH_I_L"/>
    <property type="match status" value="1"/>
</dbReference>
<feature type="transmembrane region" description="Helical" evidence="7">
    <location>
        <begin position="216"/>
        <end position="237"/>
    </location>
</feature>
<feature type="domain" description="NADH:quinone oxidoreductase/Mrp antiporter transmembrane" evidence="8">
    <location>
        <begin position="132"/>
        <end position="412"/>
    </location>
</feature>
<comment type="caution">
    <text evidence="10">The sequence shown here is derived from an EMBL/GenBank/DDBJ whole genome shotgun (WGS) entry which is preliminary data.</text>
</comment>
<keyword evidence="11" id="KW-1185">Reference proteome</keyword>
<sequence length="674" mass="72463">MGFFVQNVWLIPFFPLLGGLIAAAVGRRAGVNAALPVAAGVALAFLVSLGAWITADAEKTVLVSKWIAAGSLVVPIEFRVDGLTTLMLSMVTFVSTLVIVFASGYMNGDPSYPRFFALIGLFVFSMTGLVLSNNYLLTYAFWEGVGVCSYLLIGFWHTRPSAAAAAMKAFMINRIGDVGFAVAIFWLWSIVPNHDLSYQNVLAESTLHGFSEAAKVGIPLLLFWAATAKSAQIPLYVWLPDAMEGPTPVSALIHAATMVTAGVYLIARSTPLVAQAPGVQLLISIIGCTTALLAALIALTQNDLKRVMAYSTVSQLGYMFMGLGAGVGSVARLAMVAAMFHLFTHAFFKALLFLASGSVMHAMGDVIDMRRFRGLRHRLPYTCGTFAVGGLALAGVFPMAGFWSKDEILLALESAPHAAHEVHFEYGWVYNVIYWVAIFTAFLTAFYTFRAFFMTFWGPEKLPGADDPEAPPVDPQAAHGHGHDEHAHDDAHGGHHVGEESPPIMTYPLLILAGCAVLVGLAFGPTGWFEGHLEHTLGFEGLPEGHHAFSWGTALISTIAAVAGIALAYRMYAEPSPVPARIAGSVQPLYRASLGKFYIDEIYHATVMKLVQFLAAASRVLDVRLVDGIVTGVAKLPRIAAREVLAKYQNGLIQFYAAASALSVAVLLWVLLFS</sequence>
<dbReference type="NCBIfam" id="NF005141">
    <property type="entry name" value="PRK06590.1"/>
    <property type="match status" value="1"/>
</dbReference>
<dbReference type="Pfam" id="PF00662">
    <property type="entry name" value="Proton_antipo_N"/>
    <property type="match status" value="1"/>
</dbReference>
<feature type="transmembrane region" description="Helical" evidence="7">
    <location>
        <begin position="6"/>
        <end position="26"/>
    </location>
</feature>
<evidence type="ECO:0000256" key="2">
    <source>
        <dbReference type="ARBA" id="ARBA00022692"/>
    </source>
</evidence>
<dbReference type="RefSeq" id="WP_277859182.1">
    <property type="nucleotide sequence ID" value="NZ_JARRAG010000001.1"/>
</dbReference>
<feature type="transmembrane region" description="Helical" evidence="7">
    <location>
        <begin position="82"/>
        <end position="103"/>
    </location>
</feature>
<dbReference type="InterPro" id="IPR003945">
    <property type="entry name" value="NU5C-like"/>
</dbReference>
<keyword evidence="3 7" id="KW-1133">Transmembrane helix</keyword>
<evidence type="ECO:0000259" key="9">
    <source>
        <dbReference type="Pfam" id="PF00662"/>
    </source>
</evidence>
<feature type="transmembrane region" description="Helical" evidence="7">
    <location>
        <begin position="115"/>
        <end position="133"/>
    </location>
</feature>
<dbReference type="Gene3D" id="1.20.5.2700">
    <property type="match status" value="1"/>
</dbReference>
<dbReference type="EMBL" id="JARRAG010000001">
    <property type="protein sequence ID" value="MDG3002819.1"/>
    <property type="molecule type" value="Genomic_DNA"/>
</dbReference>
<evidence type="ECO:0000256" key="1">
    <source>
        <dbReference type="ARBA" id="ARBA00004127"/>
    </source>
</evidence>
<feature type="transmembrane region" description="Helical" evidence="7">
    <location>
        <begin position="346"/>
        <end position="367"/>
    </location>
</feature>
<keyword evidence="2 5" id="KW-0812">Transmembrane</keyword>
<reference evidence="10 11" key="1">
    <citation type="submission" date="2023-03" db="EMBL/GenBank/DDBJ databases">
        <title>Paludisphaera mucosa sp. nov. a novel planctomycete from northern fen.</title>
        <authorList>
            <person name="Ivanova A."/>
        </authorList>
    </citation>
    <scope>NUCLEOTIDE SEQUENCE [LARGE SCALE GENOMIC DNA]</scope>
    <source>
        <strain evidence="10 11">Pla2</strain>
    </source>
</reference>
<feature type="domain" description="NADH-Ubiquinone oxidoreductase (complex I) chain 5 N-terminal" evidence="9">
    <location>
        <begin position="66"/>
        <end position="116"/>
    </location>
</feature>
<accession>A0ABT6F5M5</accession>
<comment type="subcellular location">
    <subcellularLocation>
        <location evidence="1">Endomembrane system</location>
        <topology evidence="1">Multi-pass membrane protein</topology>
    </subcellularLocation>
    <subcellularLocation>
        <location evidence="5">Membrane</location>
        <topology evidence="5">Multi-pass membrane protein</topology>
    </subcellularLocation>
</comment>
<evidence type="ECO:0000256" key="5">
    <source>
        <dbReference type="RuleBase" id="RU000320"/>
    </source>
</evidence>
<dbReference type="Proteomes" id="UP001216907">
    <property type="component" value="Unassembled WGS sequence"/>
</dbReference>
<name>A0ABT6F5M5_9BACT</name>
<feature type="transmembrane region" description="Helical" evidence="7">
    <location>
        <begin position="320"/>
        <end position="340"/>
    </location>
</feature>
<dbReference type="Pfam" id="PF00361">
    <property type="entry name" value="Proton_antipo_M"/>
    <property type="match status" value="1"/>
</dbReference>
<evidence type="ECO:0000256" key="7">
    <source>
        <dbReference type="SAM" id="Phobius"/>
    </source>
</evidence>
<dbReference type="InterPro" id="IPR018393">
    <property type="entry name" value="NADHpl_OxRdtase_5_subgr"/>
</dbReference>
<keyword evidence="4 7" id="KW-0472">Membrane</keyword>
<feature type="transmembrane region" description="Helical" evidence="7">
    <location>
        <begin position="170"/>
        <end position="191"/>
    </location>
</feature>
<evidence type="ECO:0000259" key="8">
    <source>
        <dbReference type="Pfam" id="PF00361"/>
    </source>
</evidence>
<feature type="transmembrane region" description="Helical" evidence="7">
    <location>
        <begin position="379"/>
        <end position="403"/>
    </location>
</feature>
<feature type="transmembrane region" description="Helical" evidence="7">
    <location>
        <begin position="652"/>
        <end position="672"/>
    </location>
</feature>
<feature type="transmembrane region" description="Helical" evidence="7">
    <location>
        <begin position="548"/>
        <end position="569"/>
    </location>
</feature>
<feature type="transmembrane region" description="Helical" evidence="7">
    <location>
        <begin position="139"/>
        <end position="158"/>
    </location>
</feature>
<gene>
    <name evidence="10" type="primary">nuoL</name>
    <name evidence="10" type="ORF">PZE19_03375</name>
</gene>
<evidence type="ECO:0000256" key="3">
    <source>
        <dbReference type="ARBA" id="ARBA00022989"/>
    </source>
</evidence>
<dbReference type="PANTHER" id="PTHR42829">
    <property type="entry name" value="NADH-UBIQUINONE OXIDOREDUCTASE CHAIN 5"/>
    <property type="match status" value="1"/>
</dbReference>
<dbReference type="PRINTS" id="PR01434">
    <property type="entry name" value="NADHDHGNASE5"/>
</dbReference>
<feature type="region of interest" description="Disordered" evidence="6">
    <location>
        <begin position="465"/>
        <end position="499"/>
    </location>
</feature>
<dbReference type="PRINTS" id="PR01435">
    <property type="entry name" value="NPOXDRDTASE5"/>
</dbReference>